<dbReference type="AlphaFoldDB" id="A0A4U3KZ61"/>
<feature type="chain" id="PRO_5020393268" evidence="1">
    <location>
        <begin position="19"/>
        <end position="429"/>
    </location>
</feature>
<dbReference type="EMBL" id="SZQL01000010">
    <property type="protein sequence ID" value="TKK67722.1"/>
    <property type="molecule type" value="Genomic_DNA"/>
</dbReference>
<dbReference type="Proteomes" id="UP000305848">
    <property type="component" value="Unassembled WGS sequence"/>
</dbReference>
<keyword evidence="3" id="KW-1185">Reference proteome</keyword>
<dbReference type="OrthoDB" id="525859at2"/>
<accession>A0A4U3KZ61</accession>
<sequence>MKFFILFFLLIFGTHTFAQYNPDVIQSDVVLYAKRQSFDKYLRETVIDKTFQEPLDSNSEDYYESACLAISQFMITNDVVKAGFDSLYQHYDSLQYATKRAFIEAVYSVYPHNYTAWFKQLIAGETEPKLFCMQAVYLYKNDSSRQNIQQLERQIKKNFGANDTIFLLQLLKSYLNNEQTYKQKELPNINKLFAYRKAAGSATVYSFQRWNRDYPGIAVVQNPDGCFARDSAGRLLLFEQLARSASNMPYFISSGSTPQGIYSIWSTAKSINKIIGPSPNLQTVLPFEDDPLYWGSQYDSSKDALRNYIDLLPMEWRNYLPMLEAFDAGKAGRNAIIAHGTTIDPSYFKGKPYYPISPTLGCLCAKESWNMYTGKIVESDQLNLVNTFIKENIEETGFLFVINLDNQQKPVTKEEVEKMVNEFELNSHL</sequence>
<reference evidence="2 3" key="1">
    <citation type="submission" date="2019-05" db="EMBL/GenBank/DDBJ databases">
        <title>Panacibacter sp. strain 17mud1-8 Genome sequencing and assembly.</title>
        <authorList>
            <person name="Chhetri G."/>
        </authorList>
    </citation>
    <scope>NUCLEOTIDE SEQUENCE [LARGE SCALE GENOMIC DNA]</scope>
    <source>
        <strain evidence="2 3">17mud1-8</strain>
    </source>
</reference>
<keyword evidence="1" id="KW-0732">Signal</keyword>
<organism evidence="2 3">
    <name type="scientific">Ilyomonas limi</name>
    <dbReference type="NCBI Taxonomy" id="2575867"/>
    <lineage>
        <taxon>Bacteria</taxon>
        <taxon>Pseudomonadati</taxon>
        <taxon>Bacteroidota</taxon>
        <taxon>Chitinophagia</taxon>
        <taxon>Chitinophagales</taxon>
        <taxon>Chitinophagaceae</taxon>
        <taxon>Ilyomonas</taxon>
    </lineage>
</organism>
<evidence type="ECO:0000256" key="1">
    <source>
        <dbReference type="SAM" id="SignalP"/>
    </source>
</evidence>
<evidence type="ECO:0000313" key="2">
    <source>
        <dbReference type="EMBL" id="TKK67722.1"/>
    </source>
</evidence>
<dbReference type="RefSeq" id="WP_137262287.1">
    <property type="nucleotide sequence ID" value="NZ_SZQL01000010.1"/>
</dbReference>
<protein>
    <submittedName>
        <fullName evidence="2">Uncharacterized protein</fullName>
    </submittedName>
</protein>
<feature type="signal peptide" evidence="1">
    <location>
        <begin position="1"/>
        <end position="18"/>
    </location>
</feature>
<proteinExistence type="predicted"/>
<comment type="caution">
    <text evidence="2">The sequence shown here is derived from an EMBL/GenBank/DDBJ whole genome shotgun (WGS) entry which is preliminary data.</text>
</comment>
<gene>
    <name evidence="2" type="ORF">FC093_13305</name>
</gene>
<name>A0A4U3KZ61_9BACT</name>
<evidence type="ECO:0000313" key="3">
    <source>
        <dbReference type="Proteomes" id="UP000305848"/>
    </source>
</evidence>